<dbReference type="Proteomes" id="UP001497512">
    <property type="component" value="Chromosome 7"/>
</dbReference>
<reference evidence="5" key="1">
    <citation type="submission" date="2024-02" db="EMBL/GenBank/DDBJ databases">
        <authorList>
            <consortium name="ELIXIR-Norway"/>
            <consortium name="Elixir Norway"/>
        </authorList>
    </citation>
    <scope>NUCLEOTIDE SEQUENCE</scope>
</reference>
<dbReference type="EMBL" id="OZ019899">
    <property type="protein sequence ID" value="CAK9231606.1"/>
    <property type="molecule type" value="Genomic_DNA"/>
</dbReference>
<dbReference type="PANTHER" id="PTHR11225:SF4">
    <property type="entry name" value="NUCLEAR PORE COMPLEX PROTEIN NUP93"/>
    <property type="match status" value="1"/>
</dbReference>
<protein>
    <recommendedName>
        <fullName evidence="4">Nuclear pore protein</fullName>
    </recommendedName>
</protein>
<name>A0ABP0UW73_9BRYO</name>
<organism evidence="5 6">
    <name type="scientific">Sphagnum troendelagicum</name>
    <dbReference type="NCBI Taxonomy" id="128251"/>
    <lineage>
        <taxon>Eukaryota</taxon>
        <taxon>Viridiplantae</taxon>
        <taxon>Streptophyta</taxon>
        <taxon>Embryophyta</taxon>
        <taxon>Bryophyta</taxon>
        <taxon>Sphagnophytina</taxon>
        <taxon>Sphagnopsida</taxon>
        <taxon>Sphagnales</taxon>
        <taxon>Sphagnaceae</taxon>
        <taxon>Sphagnum</taxon>
    </lineage>
</organism>
<keyword evidence="4" id="KW-0472">Membrane</keyword>
<keyword evidence="4" id="KW-0509">mRNA transport</keyword>
<evidence type="ECO:0000256" key="2">
    <source>
        <dbReference type="ARBA" id="ARBA00010186"/>
    </source>
</evidence>
<evidence type="ECO:0000313" key="6">
    <source>
        <dbReference type="Proteomes" id="UP001497512"/>
    </source>
</evidence>
<keyword evidence="4" id="KW-0813">Transport</keyword>
<keyword evidence="3 4" id="KW-0539">Nucleus</keyword>
<keyword evidence="6" id="KW-1185">Reference proteome</keyword>
<dbReference type="PANTHER" id="PTHR11225">
    <property type="entry name" value="NUCLEAR PORE COMPLEX PROTEIN NUP93 NUCLEOPORIN NUP93 DEAD EYE PROTEIN"/>
    <property type="match status" value="1"/>
</dbReference>
<keyword evidence="4" id="KW-0906">Nuclear pore complex</keyword>
<comment type="subcellular location">
    <subcellularLocation>
        <location evidence="1">Nucleus envelope</location>
    </subcellularLocation>
    <subcellularLocation>
        <location evidence="4">Nucleus</location>
        <location evidence="4">Nuclear pore complex</location>
    </subcellularLocation>
</comment>
<comment type="similarity">
    <text evidence="2 4">Belongs to the nucleoporin interacting component (NIC) family.</text>
</comment>
<dbReference type="Pfam" id="PF04097">
    <property type="entry name" value="Nic96"/>
    <property type="match status" value="1"/>
</dbReference>
<evidence type="ECO:0000256" key="1">
    <source>
        <dbReference type="ARBA" id="ARBA00004259"/>
    </source>
</evidence>
<evidence type="ECO:0000313" key="5">
    <source>
        <dbReference type="EMBL" id="CAK9231606.1"/>
    </source>
</evidence>
<dbReference type="InterPro" id="IPR007231">
    <property type="entry name" value="Nucleoporin_int_Nup93/Nic96"/>
</dbReference>
<proteinExistence type="inferred from homology"/>
<keyword evidence="4" id="KW-0811">Translocation</keyword>
<accession>A0ABP0UW73</accession>
<evidence type="ECO:0000256" key="4">
    <source>
        <dbReference type="RuleBase" id="RU364035"/>
    </source>
</evidence>
<sequence>MAGGDTDMRSWADLLHNSSQLLHSYSPSAPLPPIQRSLEQLEVLSRQLKSRTSRFETPGEAIAATRLLAREGINADQLTRDLKSFELKTTFEDVFPVEATRVEEYLQQVHEMVMLSAIQEASRDNLRSFGDYMLKVSEDNWQKEKLEFLNSLSRLPYAPSANGVGSTPSAGAIQAYRGPATVATTSRMLQDGRGLESSSTQLSMVERKAAAYANVVIRLNEARERSLPFKVATSMRAAYESVAGDTTSSKSVSMAKIWQLLQSLLGEDVDQTSSLSKKLSMIAGARRHLEAGHEKYILDIIQSHPALAALGGSTGNLQRIRAFLRVRLRDQGAILDFDATDVRRQPPLDTTWHQIYYCLRSGYYDEANLVARQSRVSRTFAPQLAEWIANRGSVSPSTAAAVAEECERMVRSGDRAGRPGYDKKKMLLHSIVSGSREQADRLLRDMPTLFSTIEDFLWFRLAMIRDAPSSHTPTQQDGSTSYTLEDLQKYLIKFESSHYTKNGKDPLVYPYVLLLSLQLHAAVAYLMKEAGSEGFHVDSVHIAITVADHGSLSEGIGGAQKLGAMDSVSEIASIIRHYGISYVRQGNLALALEYNVQAAAAVGGGAVAWSGHSSAEQKRQYHNLLKQLITELLLRDGGFQLLLGASGSGSEGALRRFLPDPQSQRMLLLDAARQCQESGLYDKAIELLRRTGEFAAALETVNQCLSEATAAMASGRADGDTKSSALILAGNEILDTYKIVGGGSLQESDRLTEQRTAFRQLESILSFHRLTRIGRYTDALRELSKLAFLPLDNRTPEISAEALRQTSLSVQACVPDLLKEALTCLDRVTDTDGTIRNIKTKIANFIANALPRNLPQEVYERVARMM</sequence>
<evidence type="ECO:0000256" key="3">
    <source>
        <dbReference type="ARBA" id="ARBA00023242"/>
    </source>
</evidence>
<keyword evidence="4" id="KW-0653">Protein transport</keyword>
<gene>
    <name evidence="5" type="ORF">CSSPTR1EN2_LOCUS20785</name>
</gene>